<evidence type="ECO:0000259" key="2">
    <source>
        <dbReference type="Pfam" id="PF04784"/>
    </source>
</evidence>
<evidence type="ECO:0000256" key="1">
    <source>
        <dbReference type="SAM" id="Coils"/>
    </source>
</evidence>
<keyword evidence="5" id="KW-1185">Reference proteome</keyword>
<protein>
    <recommendedName>
        <fullName evidence="6">Ternary complex factor MIP1, leucine-zipper</fullName>
    </recommendedName>
</protein>
<sequence>MNAKASARLHSMRAPTKHKKAKVKMQSKIMEASDKLTTSIKRVSSRERKLALQKDVDNLKKQLRHEENVRRALERALTRPLGTLPRLPPYLPPYTLELLAEVAVLEEEVVRLEEQVVLFRQGLYHEAVCLSSSKKNSSELFDPFICPMTSAKRDGPTNLAQAEGKFPVCTSNPHAEDGRGKENLSCTTNSAKNKQRSVILQPKLTPFQGPFIESKATEKRLDPQKLQLECRDDNQEHAVVRTPILQDERKLGDDSPNLISENVLKCLMRIFLRMVRSKSTRVVEGMPALSTLSSCSNLGTEFRDPYGICSEFGKRDIGPYKHLCSIDARSIDPHRTRSSLFLVRRLKVLLGKLATVKLQGLSHQEKLAFWINVYNSCMMNAFVEHGIPETPEAVIALMQKATVNVGGHLLNAIKIEHFILRLPYHCKFTFSKCAKNDEPTGQSVFGLELSEPLVTFALSCGSWSSPAVRVYTASQVDNDLEVAKREYLSAAVGVSTTKKRLAIPKLLDWYLLDFAKDFESLLDWICLQLPIELRKQAINCLDGGKHDSLLHHVEVVPYKFSFRYLLHA</sequence>
<gene>
    <name evidence="4" type="ORF">Nepgr_005893</name>
</gene>
<evidence type="ECO:0008006" key="6">
    <source>
        <dbReference type="Google" id="ProtNLM"/>
    </source>
</evidence>
<feature type="domain" description="Ternary complex factor MIP1 leucine-zipper" evidence="3">
    <location>
        <begin position="45"/>
        <end position="126"/>
    </location>
</feature>
<feature type="domain" description="DUF547" evidence="2">
    <location>
        <begin position="359"/>
        <end position="488"/>
    </location>
</feature>
<dbReference type="Pfam" id="PF04784">
    <property type="entry name" value="DUF547"/>
    <property type="match status" value="1"/>
</dbReference>
<dbReference type="PANTHER" id="PTHR46248">
    <property type="entry name" value="EXPRESSED PROTEIN"/>
    <property type="match status" value="1"/>
</dbReference>
<evidence type="ECO:0000259" key="3">
    <source>
        <dbReference type="Pfam" id="PF14389"/>
    </source>
</evidence>
<dbReference type="PANTHER" id="PTHR46248:SF9">
    <property type="entry name" value="EXPRESSED PROTEIN"/>
    <property type="match status" value="1"/>
</dbReference>
<dbReference type="InterPro" id="IPR025757">
    <property type="entry name" value="MIP1_Leuzipper"/>
</dbReference>
<dbReference type="Proteomes" id="UP001279734">
    <property type="component" value="Unassembled WGS sequence"/>
</dbReference>
<proteinExistence type="predicted"/>
<keyword evidence="1" id="KW-0175">Coiled coil</keyword>
<dbReference type="EMBL" id="BSYO01000004">
    <property type="protein sequence ID" value="GMH04054.1"/>
    <property type="molecule type" value="Genomic_DNA"/>
</dbReference>
<dbReference type="InterPro" id="IPR006869">
    <property type="entry name" value="DUF547"/>
</dbReference>
<dbReference type="AlphaFoldDB" id="A0AAD3S407"/>
<feature type="coiled-coil region" evidence="1">
    <location>
        <begin position="42"/>
        <end position="115"/>
    </location>
</feature>
<reference evidence="4" key="1">
    <citation type="submission" date="2023-05" db="EMBL/GenBank/DDBJ databases">
        <title>Nepenthes gracilis genome sequencing.</title>
        <authorList>
            <person name="Fukushima K."/>
        </authorList>
    </citation>
    <scope>NUCLEOTIDE SEQUENCE</scope>
    <source>
        <strain evidence="4">SING2019-196</strain>
    </source>
</reference>
<name>A0AAD3S407_NEPGR</name>
<evidence type="ECO:0000313" key="4">
    <source>
        <dbReference type="EMBL" id="GMH04054.1"/>
    </source>
</evidence>
<organism evidence="4 5">
    <name type="scientific">Nepenthes gracilis</name>
    <name type="common">Slender pitcher plant</name>
    <dbReference type="NCBI Taxonomy" id="150966"/>
    <lineage>
        <taxon>Eukaryota</taxon>
        <taxon>Viridiplantae</taxon>
        <taxon>Streptophyta</taxon>
        <taxon>Embryophyta</taxon>
        <taxon>Tracheophyta</taxon>
        <taxon>Spermatophyta</taxon>
        <taxon>Magnoliopsida</taxon>
        <taxon>eudicotyledons</taxon>
        <taxon>Gunneridae</taxon>
        <taxon>Pentapetalae</taxon>
        <taxon>Caryophyllales</taxon>
        <taxon>Nepenthaceae</taxon>
        <taxon>Nepenthes</taxon>
    </lineage>
</organism>
<evidence type="ECO:0000313" key="5">
    <source>
        <dbReference type="Proteomes" id="UP001279734"/>
    </source>
</evidence>
<comment type="caution">
    <text evidence="4">The sequence shown here is derived from an EMBL/GenBank/DDBJ whole genome shotgun (WGS) entry which is preliminary data.</text>
</comment>
<accession>A0AAD3S407</accession>
<dbReference type="Pfam" id="PF14389">
    <property type="entry name" value="Lzipper-MIP1"/>
    <property type="match status" value="1"/>
</dbReference>